<sequence length="112" mass="11889">MFTALIQIIKVNDARSGSKDGRAWEMQDAECLLLADDGSPQQVGVLMLPKELRNKTVPGTYTGSFALSAGLRDRRIEAILTNLIPVDIASVRKTHAAAVAANVDAGVARKGA</sequence>
<dbReference type="Proteomes" id="UP000247540">
    <property type="component" value="Unassembled WGS sequence"/>
</dbReference>
<comment type="caution">
    <text evidence="1">The sequence shown here is derived from an EMBL/GenBank/DDBJ whole genome shotgun (WGS) entry which is preliminary data.</text>
</comment>
<gene>
    <name evidence="1" type="ORF">DFQ15_1482</name>
</gene>
<keyword evidence="2" id="KW-1185">Reference proteome</keyword>
<dbReference type="OrthoDB" id="8812527at2"/>
<evidence type="ECO:0000313" key="1">
    <source>
        <dbReference type="EMBL" id="PYE72991.1"/>
    </source>
</evidence>
<protein>
    <submittedName>
        <fullName evidence="1">Uncharacterized protein</fullName>
    </submittedName>
</protein>
<name>A0A318SHT9_9BURK</name>
<proteinExistence type="predicted"/>
<evidence type="ECO:0000313" key="2">
    <source>
        <dbReference type="Proteomes" id="UP000247540"/>
    </source>
</evidence>
<dbReference type="EMBL" id="QJTC01000048">
    <property type="protein sequence ID" value="PYE72991.1"/>
    <property type="molecule type" value="Genomic_DNA"/>
</dbReference>
<dbReference type="RefSeq" id="WP_110467032.1">
    <property type="nucleotide sequence ID" value="NZ_JAMOFZ010000048.1"/>
</dbReference>
<organism evidence="1 2">
    <name type="scientific">Xylophilus ampelinus</name>
    <dbReference type="NCBI Taxonomy" id="54067"/>
    <lineage>
        <taxon>Bacteria</taxon>
        <taxon>Pseudomonadati</taxon>
        <taxon>Pseudomonadota</taxon>
        <taxon>Betaproteobacteria</taxon>
        <taxon>Burkholderiales</taxon>
        <taxon>Xylophilus</taxon>
    </lineage>
</organism>
<accession>A0A318SHT9</accession>
<reference evidence="1 2" key="1">
    <citation type="submission" date="2018-06" db="EMBL/GenBank/DDBJ databases">
        <title>Genomic Encyclopedia of Type Strains, Phase III (KMG-III): the genomes of soil and plant-associated and newly described type strains.</title>
        <authorList>
            <person name="Whitman W."/>
        </authorList>
    </citation>
    <scope>NUCLEOTIDE SEQUENCE [LARGE SCALE GENOMIC DNA]</scope>
    <source>
        <strain evidence="1 2">CECT 7646</strain>
    </source>
</reference>
<dbReference type="AlphaFoldDB" id="A0A318SHT9"/>